<dbReference type="Gene3D" id="1.20.1740.10">
    <property type="entry name" value="Amino acid/polyamine transporter I"/>
    <property type="match status" value="1"/>
</dbReference>
<dbReference type="EMBL" id="JAGYPG010000002">
    <property type="protein sequence ID" value="MBS4195433.1"/>
    <property type="molecule type" value="Genomic_DNA"/>
</dbReference>
<accession>A0A942TEN5</accession>
<evidence type="ECO:0000256" key="7">
    <source>
        <dbReference type="ARBA" id="ARBA00023136"/>
    </source>
</evidence>
<keyword evidence="10" id="KW-1185">Reference proteome</keyword>
<dbReference type="PANTHER" id="PTHR34975">
    <property type="entry name" value="SPORE GERMINATION PROTEIN A2"/>
    <property type="match status" value="1"/>
</dbReference>
<feature type="transmembrane region" description="Helical" evidence="8">
    <location>
        <begin position="218"/>
        <end position="239"/>
    </location>
</feature>
<dbReference type="RefSeq" id="WP_213124650.1">
    <property type="nucleotide sequence ID" value="NZ_JAGYPG010000002.1"/>
</dbReference>
<sequence length="363" mass="41539">MKNKQQITQFQLILVLIHAQIGVGIVSLPYEMFNKANGDSWISVLITGVILQVMILLIWVLMRRFPTQNLFMILQILFGKFVGKFIALLYCCYFVIVAGMVLAKFGYVIKVWMLPLTPKWLVLLLMILTVIYIVKENLRILARFFFLASITLIVFIILSAYSLKFANYTYILPIGSHGFFKIINGVRAGFPSFQGFELLMVLFPFVQANQKSVLKAATIANAFVTIMYTFIVLTCLLFFSPQELKLIPEPVLYLIKSFSFKIIERPDLIFTSMWIILVATTLMSLLFVSSLGLSSVIKAKSNKYFVYITAFASFLIALIPKGKFDFEVLGKINNQLVIFFAFTFPIIFLLISIIFKKKERRDS</sequence>
<keyword evidence="6 8" id="KW-1133">Transmembrane helix</keyword>
<evidence type="ECO:0000256" key="6">
    <source>
        <dbReference type="ARBA" id="ARBA00022989"/>
    </source>
</evidence>
<comment type="caution">
    <text evidence="9">The sequence shown here is derived from an EMBL/GenBank/DDBJ whole genome shotgun (WGS) entry which is preliminary data.</text>
</comment>
<dbReference type="Pfam" id="PF03845">
    <property type="entry name" value="Spore_permease"/>
    <property type="match status" value="1"/>
</dbReference>
<evidence type="ECO:0000256" key="8">
    <source>
        <dbReference type="SAM" id="Phobius"/>
    </source>
</evidence>
<dbReference type="NCBIfam" id="TIGR00912">
    <property type="entry name" value="2A0309"/>
    <property type="match status" value="1"/>
</dbReference>
<comment type="subcellular location">
    <subcellularLocation>
        <location evidence="1">Membrane</location>
        <topology evidence="1">Multi-pass membrane protein</topology>
    </subcellularLocation>
</comment>
<keyword evidence="7 8" id="KW-0472">Membrane</keyword>
<feature type="transmembrane region" description="Helical" evidence="8">
    <location>
        <begin position="42"/>
        <end position="61"/>
    </location>
</feature>
<dbReference type="AlphaFoldDB" id="A0A942TEN5"/>
<gene>
    <name evidence="9" type="ORF">KHA97_10235</name>
</gene>
<dbReference type="GO" id="GO:0009847">
    <property type="term" value="P:spore germination"/>
    <property type="evidence" value="ECO:0007669"/>
    <property type="project" value="InterPro"/>
</dbReference>
<protein>
    <submittedName>
        <fullName evidence="9">GerAB/ArcD/ProY family transporter</fullName>
    </submittedName>
</protein>
<keyword evidence="5 8" id="KW-0812">Transmembrane</keyword>
<evidence type="ECO:0000313" key="10">
    <source>
        <dbReference type="Proteomes" id="UP000681414"/>
    </source>
</evidence>
<feature type="transmembrane region" description="Helical" evidence="8">
    <location>
        <begin position="117"/>
        <end position="134"/>
    </location>
</feature>
<comment type="similarity">
    <text evidence="2">Belongs to the amino acid-polyamine-organocation (APC) superfamily. Spore germination protein (SGP) (TC 2.A.3.9) family.</text>
</comment>
<feature type="transmembrane region" description="Helical" evidence="8">
    <location>
        <begin position="12"/>
        <end position="30"/>
    </location>
</feature>
<reference evidence="9 10" key="1">
    <citation type="submission" date="2021-05" db="EMBL/GenBank/DDBJ databases">
        <title>Novel Bacillus species.</title>
        <authorList>
            <person name="Liu G."/>
        </authorList>
    </citation>
    <scope>NUCLEOTIDE SEQUENCE [LARGE SCALE GENOMIC DNA]</scope>
    <source>
        <strain evidence="10">FJAT-49780</strain>
    </source>
</reference>
<proteinExistence type="inferred from homology"/>
<evidence type="ECO:0000256" key="4">
    <source>
        <dbReference type="ARBA" id="ARBA00022544"/>
    </source>
</evidence>
<dbReference type="InterPro" id="IPR004761">
    <property type="entry name" value="Spore_GerAB"/>
</dbReference>
<dbReference type="PANTHER" id="PTHR34975:SF2">
    <property type="entry name" value="SPORE GERMINATION PROTEIN A2"/>
    <property type="match status" value="1"/>
</dbReference>
<evidence type="ECO:0000256" key="3">
    <source>
        <dbReference type="ARBA" id="ARBA00022448"/>
    </source>
</evidence>
<keyword evidence="4" id="KW-0309">Germination</keyword>
<feature type="transmembrane region" description="Helical" evidence="8">
    <location>
        <begin position="182"/>
        <end position="206"/>
    </location>
</feature>
<evidence type="ECO:0000256" key="5">
    <source>
        <dbReference type="ARBA" id="ARBA00022692"/>
    </source>
</evidence>
<organism evidence="9 10">
    <name type="scientific">Lederbergia citri</name>
    <dbReference type="NCBI Taxonomy" id="2833580"/>
    <lineage>
        <taxon>Bacteria</taxon>
        <taxon>Bacillati</taxon>
        <taxon>Bacillota</taxon>
        <taxon>Bacilli</taxon>
        <taxon>Bacillales</taxon>
        <taxon>Bacillaceae</taxon>
        <taxon>Lederbergia</taxon>
    </lineage>
</organism>
<evidence type="ECO:0000313" key="9">
    <source>
        <dbReference type="EMBL" id="MBS4195433.1"/>
    </source>
</evidence>
<keyword evidence="3" id="KW-0813">Transport</keyword>
<feature type="transmembrane region" description="Helical" evidence="8">
    <location>
        <begin position="336"/>
        <end position="355"/>
    </location>
</feature>
<dbReference type="Proteomes" id="UP000681414">
    <property type="component" value="Unassembled WGS sequence"/>
</dbReference>
<evidence type="ECO:0000256" key="1">
    <source>
        <dbReference type="ARBA" id="ARBA00004141"/>
    </source>
</evidence>
<feature type="transmembrane region" description="Helical" evidence="8">
    <location>
        <begin position="81"/>
        <end position="105"/>
    </location>
</feature>
<dbReference type="GO" id="GO:0016020">
    <property type="term" value="C:membrane"/>
    <property type="evidence" value="ECO:0007669"/>
    <property type="project" value="UniProtKB-SubCell"/>
</dbReference>
<name>A0A942TEN5_9BACI</name>
<feature type="transmembrane region" description="Helical" evidence="8">
    <location>
        <begin position="268"/>
        <end position="292"/>
    </location>
</feature>
<feature type="transmembrane region" description="Helical" evidence="8">
    <location>
        <begin position="304"/>
        <end position="324"/>
    </location>
</feature>
<evidence type="ECO:0000256" key="2">
    <source>
        <dbReference type="ARBA" id="ARBA00007998"/>
    </source>
</evidence>
<feature type="transmembrane region" description="Helical" evidence="8">
    <location>
        <begin position="141"/>
        <end position="162"/>
    </location>
</feature>